<name>A0A4Q7WP64_9ACTN</name>
<proteinExistence type="predicted"/>
<accession>A0A4Q7WP64</accession>
<feature type="compositionally biased region" description="Basic and acidic residues" evidence="1">
    <location>
        <begin position="748"/>
        <end position="757"/>
    </location>
</feature>
<comment type="caution">
    <text evidence="2">The sequence shown here is derived from an EMBL/GenBank/DDBJ whole genome shotgun (WGS) entry which is preliminary data.</text>
</comment>
<evidence type="ECO:0000313" key="2">
    <source>
        <dbReference type="EMBL" id="RZU11019.1"/>
    </source>
</evidence>
<dbReference type="Proteomes" id="UP000292027">
    <property type="component" value="Unassembled WGS sequence"/>
</dbReference>
<feature type="region of interest" description="Disordered" evidence="1">
    <location>
        <begin position="748"/>
        <end position="827"/>
    </location>
</feature>
<gene>
    <name evidence="2" type="ORF">EV645_6177</name>
</gene>
<feature type="compositionally biased region" description="Basic residues" evidence="1">
    <location>
        <begin position="790"/>
        <end position="806"/>
    </location>
</feature>
<dbReference type="RefSeq" id="WP_130447515.1">
    <property type="nucleotide sequence ID" value="NZ_SHKR01000015.1"/>
</dbReference>
<sequence>MTNDKLQPGLPVVEVDQAFPLMTTDSVARPTTSSGTGDQSPVVSAAIRDVLGWRPRVQDPKAFTAALSASFELSTFEDHVVTKYVPRGVAVQADLGGVTGGQASLYLRAKAAHEQITRMLDSLQPLRTDADPQDCEAYRTLVRDSVRRIVLEFGREGGPRVALVDSAFGVLTGFSPTTIAGSVGAVPSSGARGVVVQPRAAAFGGLPPAPPPVVPAAVAEIDPDSVPGQLGALRDRFGLDDDHVNTVDEEKQRTSFWTLVELVTDLQRSWALRRTDFTLGQGSGFLGTDLVQISRLLAAASEQVDEFEAVLDSVLVSGAERQTVILDRGTGLTLDDLTQWLRVFVTEDGPNIIRDTGRDGLVSSFTPTVIDLLTTLRDKLVRRLIPCGGSGCAGGCHCGSRGKVTCIPLGCCTPLPPGMYSGRVKIAVSTLCGLIERLTAKAIRIGRFSGVVLLDLAVMPFEDDTQALGQDFVRVEVRGLHLRATYVPAFVTGGDQPVDLSTLVLPLQGSASGDDDHLGGIFQRGALPASLQTLLTAAGGRGLLLAASEVPLAIVDGELGRLVQGPSVTTWPRLRPAYDVDPDGAPDAWSDIPPNQRFVPQSPVDPIEPEPADDDCLDDCSDDCEECGCGCHYLKVAHSALARFRAIVADEDVQNRAGKLADGWPELKGLMQTKLVKTLRSDELSDLLTAVDAANERRTADEAVEERAERAEERAEAKVEQRIKDLETRAEAARGAAIQAFRELERAKELAKPREPEPEPLSGAQPVPQQPAPFLAVSNQLKAPPAQKTAAKKTVARKAVAKKAVAKKTAATKTVAKKTAGSRGRRS</sequence>
<keyword evidence="3" id="KW-1185">Reference proteome</keyword>
<feature type="region of interest" description="Disordered" evidence="1">
    <location>
        <begin position="697"/>
        <end position="716"/>
    </location>
</feature>
<dbReference type="OrthoDB" id="581347at2"/>
<protein>
    <submittedName>
        <fullName evidence="2">Uncharacterized protein</fullName>
    </submittedName>
</protein>
<evidence type="ECO:0000313" key="3">
    <source>
        <dbReference type="Proteomes" id="UP000292027"/>
    </source>
</evidence>
<evidence type="ECO:0000256" key="1">
    <source>
        <dbReference type="SAM" id="MobiDB-lite"/>
    </source>
</evidence>
<dbReference type="AlphaFoldDB" id="A0A4Q7WP64"/>
<organism evidence="2 3">
    <name type="scientific">Kribbella rubisoli</name>
    <dbReference type="NCBI Taxonomy" id="3075929"/>
    <lineage>
        <taxon>Bacteria</taxon>
        <taxon>Bacillati</taxon>
        <taxon>Actinomycetota</taxon>
        <taxon>Actinomycetes</taxon>
        <taxon>Propionibacteriales</taxon>
        <taxon>Kribbellaceae</taxon>
        <taxon>Kribbella</taxon>
    </lineage>
</organism>
<reference evidence="2 3" key="1">
    <citation type="journal article" date="2015" name="Stand. Genomic Sci.">
        <title>Genomic Encyclopedia of Bacterial and Archaeal Type Strains, Phase III: the genomes of soil and plant-associated and newly described type strains.</title>
        <authorList>
            <person name="Whitman W.B."/>
            <person name="Woyke T."/>
            <person name="Klenk H.P."/>
            <person name="Zhou Y."/>
            <person name="Lilburn T.G."/>
            <person name="Beck B.J."/>
            <person name="De Vos P."/>
            <person name="Vandamme P."/>
            <person name="Eisen J.A."/>
            <person name="Garrity G."/>
            <person name="Hugenholtz P."/>
            <person name="Kyrpides N.C."/>
        </authorList>
    </citation>
    <scope>NUCLEOTIDE SEQUENCE [LARGE SCALE GENOMIC DNA]</scope>
    <source>
        <strain evidence="2 3">VKM Ac-2540</strain>
    </source>
</reference>
<feature type="compositionally biased region" description="Low complexity" evidence="1">
    <location>
        <begin position="807"/>
        <end position="819"/>
    </location>
</feature>
<dbReference type="EMBL" id="SHKR01000015">
    <property type="protein sequence ID" value="RZU11019.1"/>
    <property type="molecule type" value="Genomic_DNA"/>
</dbReference>